<evidence type="ECO:0000259" key="1">
    <source>
        <dbReference type="Pfam" id="PF01863"/>
    </source>
</evidence>
<protein>
    <submittedName>
        <fullName evidence="2">M48 family metallopeptidase</fullName>
    </submittedName>
</protein>
<organism evidence="2 3">
    <name type="scientific">Candidatus Anaerotruncus excrementipullorum</name>
    <dbReference type="NCBI Taxonomy" id="2838465"/>
    <lineage>
        <taxon>Bacteria</taxon>
        <taxon>Bacillati</taxon>
        <taxon>Bacillota</taxon>
        <taxon>Clostridia</taxon>
        <taxon>Eubacteriales</taxon>
        <taxon>Oscillospiraceae</taxon>
        <taxon>Anaerotruncus</taxon>
    </lineage>
</organism>
<reference evidence="2" key="1">
    <citation type="journal article" date="2021" name="PeerJ">
        <title>Extensive microbial diversity within the chicken gut microbiome revealed by metagenomics and culture.</title>
        <authorList>
            <person name="Gilroy R."/>
            <person name="Ravi A."/>
            <person name="Getino M."/>
            <person name="Pursley I."/>
            <person name="Horton D.L."/>
            <person name="Alikhan N.F."/>
            <person name="Baker D."/>
            <person name="Gharbi K."/>
            <person name="Hall N."/>
            <person name="Watson M."/>
            <person name="Adriaenssens E.M."/>
            <person name="Foster-Nyarko E."/>
            <person name="Jarju S."/>
            <person name="Secka A."/>
            <person name="Antonio M."/>
            <person name="Oren A."/>
            <person name="Chaudhuri R.R."/>
            <person name="La Ragione R."/>
            <person name="Hildebrand F."/>
            <person name="Pallen M.J."/>
        </authorList>
    </citation>
    <scope>NUCLEOTIDE SEQUENCE</scope>
    <source>
        <strain evidence="2">CHK188-5543</strain>
    </source>
</reference>
<dbReference type="InterPro" id="IPR002725">
    <property type="entry name" value="YgjP-like_metallopeptidase"/>
</dbReference>
<evidence type="ECO:0000313" key="2">
    <source>
        <dbReference type="EMBL" id="HIX65680.1"/>
    </source>
</evidence>
<dbReference type="AlphaFoldDB" id="A0A9D2B722"/>
<evidence type="ECO:0000313" key="3">
    <source>
        <dbReference type="Proteomes" id="UP000886800"/>
    </source>
</evidence>
<comment type="caution">
    <text evidence="2">The sequence shown here is derived from an EMBL/GenBank/DDBJ whole genome shotgun (WGS) entry which is preliminary data.</text>
</comment>
<gene>
    <name evidence="2" type="ORF">H9736_05465</name>
</gene>
<dbReference type="PANTHER" id="PTHR30399:SF1">
    <property type="entry name" value="UTP PYROPHOSPHATASE"/>
    <property type="match status" value="1"/>
</dbReference>
<proteinExistence type="predicted"/>
<name>A0A9D2B722_9FIRM</name>
<dbReference type="EMBL" id="DXES01000121">
    <property type="protein sequence ID" value="HIX65680.1"/>
    <property type="molecule type" value="Genomic_DNA"/>
</dbReference>
<dbReference type="Gene3D" id="3.30.2010.10">
    <property type="entry name" value="Metalloproteases ('zincins'), catalytic domain"/>
    <property type="match status" value="1"/>
</dbReference>
<sequence length="182" mass="21547">MGKGAWRQAEGIDYRLTRKPVKNLNLRVSAQGEVAVSAPRWVPLQEVDRFVASRRAWILAARERMELRAQQEAQARAEDYSDEECLRLFGRISDEIWPQFQGQIPRQPQLRVRWMKSRWGVCHPGKGYITLNKRLMGQPLAAVEYVVLHEYVHFLEPNHQAGFHREMARRMPDYRERRKLLR</sequence>
<dbReference type="InterPro" id="IPR053136">
    <property type="entry name" value="UTP_pyrophosphatase-like"/>
</dbReference>
<feature type="domain" description="YgjP-like metallopeptidase" evidence="1">
    <location>
        <begin position="22"/>
        <end position="91"/>
    </location>
</feature>
<dbReference type="CDD" id="cd07344">
    <property type="entry name" value="M48_yhfN_like"/>
    <property type="match status" value="1"/>
</dbReference>
<accession>A0A9D2B722</accession>
<reference evidence="2" key="2">
    <citation type="submission" date="2021-04" db="EMBL/GenBank/DDBJ databases">
        <authorList>
            <person name="Gilroy R."/>
        </authorList>
    </citation>
    <scope>NUCLEOTIDE SEQUENCE</scope>
    <source>
        <strain evidence="2">CHK188-5543</strain>
    </source>
</reference>
<dbReference type="PANTHER" id="PTHR30399">
    <property type="entry name" value="UNCHARACTERIZED PROTEIN YGJP"/>
    <property type="match status" value="1"/>
</dbReference>
<dbReference type="Pfam" id="PF01863">
    <property type="entry name" value="YgjP-like"/>
    <property type="match status" value="2"/>
</dbReference>
<feature type="domain" description="YgjP-like metallopeptidase" evidence="1">
    <location>
        <begin position="107"/>
        <end position="182"/>
    </location>
</feature>
<dbReference type="Proteomes" id="UP000886800">
    <property type="component" value="Unassembled WGS sequence"/>
</dbReference>